<dbReference type="KEGG" id="xop:PXO_00601"/>
<reference evidence="1 2" key="1">
    <citation type="journal article" date="2008" name="BMC Genomics">
        <title>Genome sequence and rapid evolution of the rice pathogen Xanthomonas oryzae pv. oryzae PXO99A.</title>
        <authorList>
            <person name="Salzberg S.L."/>
            <person name="Sommer D.D."/>
            <person name="Schatz M.C."/>
            <person name="Phillippy A.M."/>
            <person name="Rabinowicz P.D."/>
            <person name="Tsuge S."/>
            <person name="Furutani A."/>
            <person name="Ochiai H."/>
            <person name="Delcher A.L."/>
            <person name="Kelley D."/>
            <person name="Madupu R."/>
            <person name="Puiu D."/>
            <person name="Radune D."/>
            <person name="Shumway M."/>
            <person name="Trapnell C."/>
            <person name="Aparna G."/>
            <person name="Jha G."/>
            <person name="Pandey A."/>
            <person name="Patil P.B."/>
            <person name="Ishihara H."/>
            <person name="Meyer D.F."/>
            <person name="Szurek B."/>
            <person name="Verdier V."/>
            <person name="Koebnik R."/>
            <person name="Dow J.M."/>
            <person name="Ryan R.P."/>
            <person name="Hirata H."/>
            <person name="Tsuyumu S."/>
            <person name="Won Lee S."/>
            <person name="Seo Y.S."/>
            <person name="Sriariyanum M."/>
            <person name="Ronald P.C."/>
            <person name="Sonti R.V."/>
            <person name="Van Sluys M.A."/>
            <person name="Leach J.E."/>
            <person name="White F.F."/>
            <person name="Bogdanove A.J."/>
        </authorList>
    </citation>
    <scope>NUCLEOTIDE SEQUENCE [LARGE SCALE GENOMIC DNA]</scope>
    <source>
        <strain evidence="1 2">PXO99A</strain>
    </source>
</reference>
<evidence type="ECO:0000313" key="2">
    <source>
        <dbReference type="Proteomes" id="UP000001740"/>
    </source>
</evidence>
<dbReference type="EMBL" id="CP000967">
    <property type="protein sequence ID" value="ACD58891.1"/>
    <property type="molecule type" value="Genomic_DNA"/>
</dbReference>
<protein>
    <submittedName>
        <fullName evidence="1">Putative secreted protein</fullName>
    </submittedName>
</protein>
<dbReference type="HOGENOM" id="CLU_2774984_0_0_6"/>
<accession>A0A0K0GK96</accession>
<gene>
    <name evidence="1" type="ordered locus">PXO_00601</name>
</gene>
<evidence type="ECO:0000313" key="1">
    <source>
        <dbReference type="EMBL" id="ACD58891.1"/>
    </source>
</evidence>
<dbReference type="AlphaFoldDB" id="A0A0K0GK96"/>
<dbReference type="Proteomes" id="UP000001740">
    <property type="component" value="Chromosome"/>
</dbReference>
<name>A0A0K0GK96_XANOP</name>
<organism evidence="1 2">
    <name type="scientific">Xanthomonas oryzae pv. oryzae (strain PXO99A)</name>
    <dbReference type="NCBI Taxonomy" id="360094"/>
    <lineage>
        <taxon>Bacteria</taxon>
        <taxon>Pseudomonadati</taxon>
        <taxon>Pseudomonadota</taxon>
        <taxon>Gammaproteobacteria</taxon>
        <taxon>Lysobacterales</taxon>
        <taxon>Lysobacteraceae</taxon>
        <taxon>Xanthomonas</taxon>
    </lineage>
</organism>
<sequence>MRMQRPTVALSLPAIASARGSNASMQFRRHMTLGQHRQMSGRCATASAVASVIFTFMRTVRLSFAPRIA</sequence>
<proteinExistence type="predicted"/>